<evidence type="ECO:0000259" key="2">
    <source>
        <dbReference type="Pfam" id="PF07331"/>
    </source>
</evidence>
<sequence length="152" mass="15586">MTAYRSFATAAFALGFAAILLYFGRNLPLGTGARMGPGFIPYVAAWGLILLGIGIAIRGGFELRDALKADDAVPFHWRGAASIGAGIIAFALLVQPIGLLASATVTVFVTSLAQPGSGVSERVVLASFLAAFSGLVFTLALGLPIPVLPPVL</sequence>
<dbReference type="RefSeq" id="WP_222877059.1">
    <property type="nucleotide sequence ID" value="NZ_AP023361.1"/>
</dbReference>
<reference evidence="3 4" key="1">
    <citation type="submission" date="2020-08" db="EMBL/GenBank/DDBJ databases">
        <title>Genome sequence of Rhizobiales bacterium strain IZ6.</title>
        <authorList>
            <person name="Nakai R."/>
            <person name="Naganuma T."/>
        </authorList>
    </citation>
    <scope>NUCLEOTIDE SEQUENCE [LARGE SCALE GENOMIC DNA]</scope>
    <source>
        <strain evidence="3 4">IZ6</strain>
    </source>
</reference>
<keyword evidence="4" id="KW-1185">Reference proteome</keyword>
<gene>
    <name evidence="3" type="ORF">IZ6_11670</name>
</gene>
<keyword evidence="1" id="KW-0812">Transmembrane</keyword>
<organism evidence="3 4">
    <name type="scientific">Terrihabitans soli</name>
    <dbReference type="NCBI Taxonomy" id="708113"/>
    <lineage>
        <taxon>Bacteria</taxon>
        <taxon>Pseudomonadati</taxon>
        <taxon>Pseudomonadota</taxon>
        <taxon>Alphaproteobacteria</taxon>
        <taxon>Hyphomicrobiales</taxon>
        <taxon>Terrihabitans</taxon>
    </lineage>
</organism>
<name>A0A6S6QT43_9HYPH</name>
<evidence type="ECO:0000313" key="3">
    <source>
        <dbReference type="EMBL" id="BCJ90432.1"/>
    </source>
</evidence>
<dbReference type="EMBL" id="AP023361">
    <property type="protein sequence ID" value="BCJ90432.1"/>
    <property type="molecule type" value="Genomic_DNA"/>
</dbReference>
<dbReference type="KEGG" id="tso:IZ6_11670"/>
<feature type="domain" description="DUF1468" evidence="2">
    <location>
        <begin position="9"/>
        <end position="146"/>
    </location>
</feature>
<keyword evidence="1" id="KW-0472">Membrane</keyword>
<dbReference type="AlphaFoldDB" id="A0A6S6QT43"/>
<keyword evidence="1" id="KW-1133">Transmembrane helix</keyword>
<feature type="transmembrane region" description="Helical" evidence="1">
    <location>
        <begin position="123"/>
        <end position="145"/>
    </location>
</feature>
<proteinExistence type="predicted"/>
<dbReference type="Proteomes" id="UP000515317">
    <property type="component" value="Chromosome"/>
</dbReference>
<evidence type="ECO:0000313" key="4">
    <source>
        <dbReference type="Proteomes" id="UP000515317"/>
    </source>
</evidence>
<accession>A0A6S6QT43</accession>
<dbReference type="Pfam" id="PF07331">
    <property type="entry name" value="TctB"/>
    <property type="match status" value="1"/>
</dbReference>
<feature type="transmembrane region" description="Helical" evidence="1">
    <location>
        <begin position="39"/>
        <end position="61"/>
    </location>
</feature>
<feature type="transmembrane region" description="Helical" evidence="1">
    <location>
        <begin position="6"/>
        <end position="27"/>
    </location>
</feature>
<dbReference type="InterPro" id="IPR009936">
    <property type="entry name" value="DUF1468"/>
</dbReference>
<evidence type="ECO:0000256" key="1">
    <source>
        <dbReference type="SAM" id="Phobius"/>
    </source>
</evidence>
<feature type="transmembrane region" description="Helical" evidence="1">
    <location>
        <begin position="81"/>
        <end position="111"/>
    </location>
</feature>
<protein>
    <recommendedName>
        <fullName evidence="2">DUF1468 domain-containing protein</fullName>
    </recommendedName>
</protein>